<name>A0A4C1XLS5_EUMVA</name>
<accession>A0A4C1XLS5</accession>
<comment type="caution">
    <text evidence="1">The sequence shown here is derived from an EMBL/GenBank/DDBJ whole genome shotgun (WGS) entry which is preliminary data.</text>
</comment>
<dbReference type="Proteomes" id="UP000299102">
    <property type="component" value="Unassembled WGS sequence"/>
</dbReference>
<dbReference type="EMBL" id="BGZK01000869">
    <property type="protein sequence ID" value="GBP63454.1"/>
    <property type="molecule type" value="Genomic_DNA"/>
</dbReference>
<reference evidence="1 2" key="1">
    <citation type="journal article" date="2019" name="Commun. Biol.">
        <title>The bagworm genome reveals a unique fibroin gene that provides high tensile strength.</title>
        <authorList>
            <person name="Kono N."/>
            <person name="Nakamura H."/>
            <person name="Ohtoshi R."/>
            <person name="Tomita M."/>
            <person name="Numata K."/>
            <person name="Arakawa K."/>
        </authorList>
    </citation>
    <scope>NUCLEOTIDE SEQUENCE [LARGE SCALE GENOMIC DNA]</scope>
</reference>
<keyword evidence="2" id="KW-1185">Reference proteome</keyword>
<protein>
    <submittedName>
        <fullName evidence="1">Uncharacterized protein</fullName>
    </submittedName>
</protein>
<organism evidence="1 2">
    <name type="scientific">Eumeta variegata</name>
    <name type="common">Bagworm moth</name>
    <name type="synonym">Eumeta japonica</name>
    <dbReference type="NCBI Taxonomy" id="151549"/>
    <lineage>
        <taxon>Eukaryota</taxon>
        <taxon>Metazoa</taxon>
        <taxon>Ecdysozoa</taxon>
        <taxon>Arthropoda</taxon>
        <taxon>Hexapoda</taxon>
        <taxon>Insecta</taxon>
        <taxon>Pterygota</taxon>
        <taxon>Neoptera</taxon>
        <taxon>Endopterygota</taxon>
        <taxon>Lepidoptera</taxon>
        <taxon>Glossata</taxon>
        <taxon>Ditrysia</taxon>
        <taxon>Tineoidea</taxon>
        <taxon>Psychidae</taxon>
        <taxon>Oiketicinae</taxon>
        <taxon>Eumeta</taxon>
    </lineage>
</organism>
<dbReference type="AlphaFoldDB" id="A0A4C1XLS5"/>
<proteinExistence type="predicted"/>
<sequence>MGARRTATRRCIFCTFNGCKEDGDAALYILRFNGVRGQRRGGISSFNGCKEDGDAALYSAVLMGARRTATRRCIFYSF</sequence>
<evidence type="ECO:0000313" key="1">
    <source>
        <dbReference type="EMBL" id="GBP63454.1"/>
    </source>
</evidence>
<evidence type="ECO:0000313" key="2">
    <source>
        <dbReference type="Proteomes" id="UP000299102"/>
    </source>
</evidence>
<gene>
    <name evidence="1" type="ORF">EVAR_35344_1</name>
</gene>